<keyword evidence="12" id="KW-1185">Reference proteome</keyword>
<dbReference type="InterPro" id="IPR018497">
    <property type="entry name" value="Peptidase_M13_C"/>
</dbReference>
<evidence type="ECO:0000313" key="12">
    <source>
        <dbReference type="Proteomes" id="UP001169063"/>
    </source>
</evidence>
<dbReference type="EC" id="3.4.24.-" evidence="11"/>
<dbReference type="CDD" id="cd08662">
    <property type="entry name" value="M13"/>
    <property type="match status" value="1"/>
</dbReference>
<dbReference type="InterPro" id="IPR024079">
    <property type="entry name" value="MetalloPept_cat_dom_sf"/>
</dbReference>
<evidence type="ECO:0000256" key="5">
    <source>
        <dbReference type="ARBA" id="ARBA00022801"/>
    </source>
</evidence>
<dbReference type="PRINTS" id="PR00786">
    <property type="entry name" value="NEPRILYSIN"/>
</dbReference>
<dbReference type="InterPro" id="IPR008753">
    <property type="entry name" value="Peptidase_M13_N"/>
</dbReference>
<comment type="similarity">
    <text evidence="2">Belongs to the peptidase M13 family.</text>
</comment>
<keyword evidence="6" id="KW-0862">Zinc</keyword>
<dbReference type="PANTHER" id="PTHR11733:SF167">
    <property type="entry name" value="FI17812P1-RELATED"/>
    <property type="match status" value="1"/>
</dbReference>
<dbReference type="Gene3D" id="1.10.1380.10">
    <property type="entry name" value="Neutral endopeptidase , domain2"/>
    <property type="match status" value="1"/>
</dbReference>
<keyword evidence="5 11" id="KW-0378">Hydrolase</keyword>
<comment type="caution">
    <text evidence="11">The sequence shown here is derived from an EMBL/GenBank/DDBJ whole genome shotgun (WGS) entry which is preliminary data.</text>
</comment>
<comment type="cofactor">
    <cofactor evidence="1">
        <name>Zn(2+)</name>
        <dbReference type="ChEBI" id="CHEBI:29105"/>
    </cofactor>
</comment>
<dbReference type="RefSeq" id="WP_302109603.1">
    <property type="nucleotide sequence ID" value="NZ_JAUKTR010000002.1"/>
</dbReference>
<evidence type="ECO:0000256" key="4">
    <source>
        <dbReference type="ARBA" id="ARBA00022723"/>
    </source>
</evidence>
<name>A0ABT8SKU0_9CAUL</name>
<evidence type="ECO:0000256" key="6">
    <source>
        <dbReference type="ARBA" id="ARBA00022833"/>
    </source>
</evidence>
<organism evidence="11 12">
    <name type="scientific">Peiella sedimenti</name>
    <dbReference type="NCBI Taxonomy" id="3061083"/>
    <lineage>
        <taxon>Bacteria</taxon>
        <taxon>Pseudomonadati</taxon>
        <taxon>Pseudomonadota</taxon>
        <taxon>Alphaproteobacteria</taxon>
        <taxon>Caulobacterales</taxon>
        <taxon>Caulobacteraceae</taxon>
        <taxon>Peiella</taxon>
    </lineage>
</organism>
<dbReference type="EMBL" id="JAUKTR010000002">
    <property type="protein sequence ID" value="MDO1559180.1"/>
    <property type="molecule type" value="Genomic_DNA"/>
</dbReference>
<feature type="signal peptide" evidence="8">
    <location>
        <begin position="1"/>
        <end position="22"/>
    </location>
</feature>
<dbReference type="Pfam" id="PF01431">
    <property type="entry name" value="Peptidase_M13"/>
    <property type="match status" value="1"/>
</dbReference>
<evidence type="ECO:0000256" key="8">
    <source>
        <dbReference type="SAM" id="SignalP"/>
    </source>
</evidence>
<dbReference type="InterPro" id="IPR000718">
    <property type="entry name" value="Peptidase_M13"/>
</dbReference>
<evidence type="ECO:0000256" key="2">
    <source>
        <dbReference type="ARBA" id="ARBA00007357"/>
    </source>
</evidence>
<protein>
    <submittedName>
        <fullName evidence="11">M13-type metalloendopeptidase</fullName>
        <ecNumber evidence="11">3.4.24.-</ecNumber>
    </submittedName>
</protein>
<evidence type="ECO:0000313" key="11">
    <source>
        <dbReference type="EMBL" id="MDO1559180.1"/>
    </source>
</evidence>
<feature type="domain" description="Peptidase M13 N-terminal" evidence="10">
    <location>
        <begin position="82"/>
        <end position="457"/>
    </location>
</feature>
<evidence type="ECO:0000256" key="7">
    <source>
        <dbReference type="ARBA" id="ARBA00023049"/>
    </source>
</evidence>
<keyword evidence="3" id="KW-0645">Protease</keyword>
<keyword evidence="8" id="KW-0732">Signal</keyword>
<sequence>MKSLLLRAACAAALMLPAAAQAGEEHQHAGCLDEICSMEALFQSGAAAGASTGAPAEFTGTDALRLGTWGFDIAGMDRSVSPGDDFFRYANGLYLDATEIPSDRTRWGSFDMLAQLSENRLQTLIHDISAGQHAEGSDEAKIAALYTSFLDEARVNALGAQPLMPLIEQIRAADTREALAAYQGRTAGGFGRSLTGTAVFGDSRNPDVYAAYLFQGGIGLPDRDYYLSDRYAEQKAAYEAYVGRILSLIGWDNPAEAAADIVAYETRLAEAQWTRVESRDRDKTYNPMTRAELVAQAPGFDWEAFFDAASLDHVDRFVVTQNTAFPRLAAIYAETPVETLQAWQAFHTADQAAPYLSQDFVDANWEFRSRTLAGQPEPRSREKRAIAFADGAMGEALGRLYVARWFPPESKAQMETLVANLREAMANRIRGLEWMSDETKQRALEKLEKFGVKIGYPDRWRDYSPLEVRADDLFGNQTRSMAYEWERQAARVGQPIDEVEWGMTPQTVNAYYSPVQNEIVFPAAILQPPFFDPEADPAVNYGGIGGVIGHEIGHGFDDQGRKSNGDGLLQEWWTEEDEARFEAQAQRLGAQFDAYEPLPGYNVQGGLTMGENIGDLAGVTLALEGYRISLDGRDSPVLDGFTGDQRVMLGWAQVWRGKYRDAAMQQMVATNPHSPPQFRVIGPLRNIDAWYEAFGVQPGERYYVPPAERVRIW</sequence>
<evidence type="ECO:0000256" key="3">
    <source>
        <dbReference type="ARBA" id="ARBA00022670"/>
    </source>
</evidence>
<proteinExistence type="inferred from homology"/>
<keyword evidence="7" id="KW-0482">Metalloprotease</keyword>
<gene>
    <name evidence="11" type="ORF">Q0812_07035</name>
</gene>
<dbReference type="PROSITE" id="PS51885">
    <property type="entry name" value="NEPRILYSIN"/>
    <property type="match status" value="1"/>
</dbReference>
<dbReference type="PANTHER" id="PTHR11733">
    <property type="entry name" value="ZINC METALLOPROTEASE FAMILY M13 NEPRILYSIN-RELATED"/>
    <property type="match status" value="1"/>
</dbReference>
<evidence type="ECO:0000259" key="10">
    <source>
        <dbReference type="Pfam" id="PF05649"/>
    </source>
</evidence>
<dbReference type="Pfam" id="PF05649">
    <property type="entry name" value="Peptidase_M13_N"/>
    <property type="match status" value="1"/>
</dbReference>
<dbReference type="SUPFAM" id="SSF55486">
    <property type="entry name" value="Metalloproteases ('zincins'), catalytic domain"/>
    <property type="match status" value="1"/>
</dbReference>
<dbReference type="GO" id="GO:0016787">
    <property type="term" value="F:hydrolase activity"/>
    <property type="evidence" value="ECO:0007669"/>
    <property type="project" value="UniProtKB-KW"/>
</dbReference>
<keyword evidence="4" id="KW-0479">Metal-binding</keyword>
<evidence type="ECO:0000259" key="9">
    <source>
        <dbReference type="Pfam" id="PF01431"/>
    </source>
</evidence>
<dbReference type="Gene3D" id="3.40.390.10">
    <property type="entry name" value="Collagenase (Catalytic Domain)"/>
    <property type="match status" value="1"/>
</dbReference>
<feature type="chain" id="PRO_5046077232" evidence="8">
    <location>
        <begin position="23"/>
        <end position="713"/>
    </location>
</feature>
<dbReference type="Proteomes" id="UP001169063">
    <property type="component" value="Unassembled WGS sequence"/>
</dbReference>
<reference evidence="11" key="1">
    <citation type="submission" date="2023-07" db="EMBL/GenBank/DDBJ databases">
        <title>Brevundimonas soil sp. nov., isolated from the soil of chemical plant.</title>
        <authorList>
            <person name="Wu N."/>
        </authorList>
    </citation>
    <scope>NUCLEOTIDE SEQUENCE</scope>
    <source>
        <strain evidence="11">XZ-24</strain>
    </source>
</reference>
<accession>A0ABT8SKU0</accession>
<dbReference type="InterPro" id="IPR042089">
    <property type="entry name" value="Peptidase_M13_dom_2"/>
</dbReference>
<evidence type="ECO:0000256" key="1">
    <source>
        <dbReference type="ARBA" id="ARBA00001947"/>
    </source>
</evidence>
<feature type="domain" description="Peptidase M13 C-terminal" evidence="9">
    <location>
        <begin position="509"/>
        <end position="709"/>
    </location>
</feature>